<dbReference type="Proteomes" id="UP000324800">
    <property type="component" value="Unassembled WGS sequence"/>
</dbReference>
<dbReference type="EMBL" id="SNRW01023966">
    <property type="protein sequence ID" value="KAA6362606.1"/>
    <property type="molecule type" value="Genomic_DNA"/>
</dbReference>
<accession>A0A5J4TVV5</accession>
<comment type="caution">
    <text evidence="1">The sequence shown here is derived from an EMBL/GenBank/DDBJ whole genome shotgun (WGS) entry which is preliminary data.</text>
</comment>
<reference evidence="1 2" key="1">
    <citation type="submission" date="2019-03" db="EMBL/GenBank/DDBJ databases">
        <title>Single cell metagenomics reveals metabolic interactions within the superorganism composed of flagellate Streblomastix strix and complex community of Bacteroidetes bacteria on its surface.</title>
        <authorList>
            <person name="Treitli S.C."/>
            <person name="Kolisko M."/>
            <person name="Husnik F."/>
            <person name="Keeling P."/>
            <person name="Hampl V."/>
        </authorList>
    </citation>
    <scope>NUCLEOTIDE SEQUENCE [LARGE SCALE GENOMIC DNA]</scope>
    <source>
        <strain evidence="1">ST1C</strain>
    </source>
</reference>
<proteinExistence type="predicted"/>
<evidence type="ECO:0000313" key="2">
    <source>
        <dbReference type="Proteomes" id="UP000324800"/>
    </source>
</evidence>
<dbReference type="AlphaFoldDB" id="A0A5J4TVV5"/>
<gene>
    <name evidence="1" type="ORF">EZS28_041867</name>
</gene>
<name>A0A5J4TVV5_9EUKA</name>
<sequence length="117" mass="13469">MILVGLQRIEEFLLLPELKNEAHKQPDDPQNIALRIADASVTFTAGKGPYEDELVDNPHHKSSFQILKSKLDLQKVDIADESVKYELNQRPEAEGIQEIIIRNEEQCKEWKSSYHTN</sequence>
<protein>
    <submittedName>
        <fullName evidence="1">Uncharacterized protein</fullName>
    </submittedName>
</protein>
<evidence type="ECO:0000313" key="1">
    <source>
        <dbReference type="EMBL" id="KAA6362606.1"/>
    </source>
</evidence>
<organism evidence="1 2">
    <name type="scientific">Streblomastix strix</name>
    <dbReference type="NCBI Taxonomy" id="222440"/>
    <lineage>
        <taxon>Eukaryota</taxon>
        <taxon>Metamonada</taxon>
        <taxon>Preaxostyla</taxon>
        <taxon>Oxymonadida</taxon>
        <taxon>Streblomastigidae</taxon>
        <taxon>Streblomastix</taxon>
    </lineage>
</organism>